<feature type="domain" description="Helicase ATP-binding" evidence="7">
    <location>
        <begin position="49"/>
        <end position="218"/>
    </location>
</feature>
<evidence type="ECO:0000259" key="8">
    <source>
        <dbReference type="PROSITE" id="PS51194"/>
    </source>
</evidence>
<dbReference type="GO" id="GO:0005524">
    <property type="term" value="F:ATP binding"/>
    <property type="evidence" value="ECO:0007669"/>
    <property type="project" value="UniProtKB-KW"/>
</dbReference>
<sequence>MATEDIADGQIEPHYGVDSFEKMNLKPELLRGIYSCGFERPSVIQQRAIMPMIKGRDVIAQGQAGTGKTVMSSISVLQRIDANVGPGTLILAPTREVAQRIQKDVSAIGNFLNINCRACIGGTAVRDDIKALQEGPQVVVATPGRAHDMIRRGFLQTDAMKMVVLDETDDILSRGFSEYIYDIFQLLPRSTQVVVHSPTMLQDILEVTTKIMRDPVRIVVKGDELTLQSTKQLYIAVEEEGKLDILSDLYKTVTIPSVIFCNTWRKVDWLTDKLAATYDFAISAIHDVMEPTQRDLLMKEFRSGSSRVLLTTDLLARGIEVSLVINYDLPSNRESYIHCVGCSARNFCRKAVAISFVTADDVRMLREIEQFYGTQIDEITRSGLSALVGEI</sequence>
<keyword evidence="2" id="KW-0547">Nucleotide-binding</keyword>
<dbReference type="InterPro" id="IPR014014">
    <property type="entry name" value="RNA_helicase_DEAD_Q_motif"/>
</dbReference>
<reference evidence="10" key="1">
    <citation type="submission" date="2023-03" db="EMBL/GenBank/DDBJ databases">
        <title>Massive genome expansion in bonnet fungi (Mycena s.s.) driven by repeated elements and novel gene families across ecological guilds.</title>
        <authorList>
            <consortium name="Lawrence Berkeley National Laboratory"/>
            <person name="Harder C.B."/>
            <person name="Miyauchi S."/>
            <person name="Viragh M."/>
            <person name="Kuo A."/>
            <person name="Thoen E."/>
            <person name="Andreopoulos B."/>
            <person name="Lu D."/>
            <person name="Skrede I."/>
            <person name="Drula E."/>
            <person name="Henrissat B."/>
            <person name="Morin E."/>
            <person name="Kohler A."/>
            <person name="Barry K."/>
            <person name="LaButti K."/>
            <person name="Morin E."/>
            <person name="Salamov A."/>
            <person name="Lipzen A."/>
            <person name="Mereny Z."/>
            <person name="Hegedus B."/>
            <person name="Baldrian P."/>
            <person name="Stursova M."/>
            <person name="Weitz H."/>
            <person name="Taylor A."/>
            <person name="Grigoriev I.V."/>
            <person name="Nagy L.G."/>
            <person name="Martin F."/>
            <person name="Kauserud H."/>
        </authorList>
    </citation>
    <scope>NUCLEOTIDE SEQUENCE</scope>
    <source>
        <strain evidence="10">CBHHK002</strain>
    </source>
</reference>
<dbReference type="SMART" id="SM00487">
    <property type="entry name" value="DEXDc"/>
    <property type="match status" value="1"/>
</dbReference>
<accession>A0AAD7A039</accession>
<dbReference type="GO" id="GO:0016787">
    <property type="term" value="F:hydrolase activity"/>
    <property type="evidence" value="ECO:0007669"/>
    <property type="project" value="UniProtKB-KW"/>
</dbReference>
<protein>
    <recommendedName>
        <fullName evidence="1">RNA helicase</fullName>
        <ecNumber evidence="1">3.6.4.13</ecNumber>
    </recommendedName>
</protein>
<organism evidence="10 11">
    <name type="scientific">Mycena albidolilacea</name>
    <dbReference type="NCBI Taxonomy" id="1033008"/>
    <lineage>
        <taxon>Eukaryota</taxon>
        <taxon>Fungi</taxon>
        <taxon>Dikarya</taxon>
        <taxon>Basidiomycota</taxon>
        <taxon>Agaricomycotina</taxon>
        <taxon>Agaricomycetes</taxon>
        <taxon>Agaricomycetidae</taxon>
        <taxon>Agaricales</taxon>
        <taxon>Marasmiineae</taxon>
        <taxon>Mycenaceae</taxon>
        <taxon>Mycena</taxon>
    </lineage>
</organism>
<gene>
    <name evidence="10" type="ORF">DFH08DRAFT_914847</name>
</gene>
<dbReference type="Pfam" id="PF00270">
    <property type="entry name" value="DEAD"/>
    <property type="match status" value="1"/>
</dbReference>
<keyword evidence="5" id="KW-0067">ATP-binding</keyword>
<keyword evidence="3" id="KW-0378">Hydrolase</keyword>
<feature type="domain" description="Helicase C-terminal" evidence="8">
    <location>
        <begin position="229"/>
        <end position="388"/>
    </location>
</feature>
<dbReference type="PROSITE" id="PS51192">
    <property type="entry name" value="HELICASE_ATP_BIND_1"/>
    <property type="match status" value="1"/>
</dbReference>
<dbReference type="InterPro" id="IPR014001">
    <property type="entry name" value="Helicase_ATP-bd"/>
</dbReference>
<dbReference type="Gene3D" id="3.40.50.300">
    <property type="entry name" value="P-loop containing nucleotide triphosphate hydrolases"/>
    <property type="match status" value="2"/>
</dbReference>
<evidence type="ECO:0000313" key="10">
    <source>
        <dbReference type="EMBL" id="KAJ7346907.1"/>
    </source>
</evidence>
<dbReference type="EC" id="3.6.4.13" evidence="1"/>
<evidence type="ECO:0000256" key="2">
    <source>
        <dbReference type="ARBA" id="ARBA00022741"/>
    </source>
</evidence>
<dbReference type="Pfam" id="PF00271">
    <property type="entry name" value="Helicase_C"/>
    <property type="match status" value="1"/>
</dbReference>
<dbReference type="SUPFAM" id="SSF52540">
    <property type="entry name" value="P-loop containing nucleoside triphosphate hydrolases"/>
    <property type="match status" value="2"/>
</dbReference>
<dbReference type="GO" id="GO:0003724">
    <property type="term" value="F:RNA helicase activity"/>
    <property type="evidence" value="ECO:0007669"/>
    <property type="project" value="UniProtKB-EC"/>
</dbReference>
<evidence type="ECO:0000256" key="5">
    <source>
        <dbReference type="ARBA" id="ARBA00022840"/>
    </source>
</evidence>
<evidence type="ECO:0000259" key="7">
    <source>
        <dbReference type="PROSITE" id="PS51192"/>
    </source>
</evidence>
<evidence type="ECO:0000256" key="6">
    <source>
        <dbReference type="PROSITE-ProRule" id="PRU00552"/>
    </source>
</evidence>
<feature type="short sequence motif" description="Q motif" evidence="6">
    <location>
        <begin position="18"/>
        <end position="46"/>
    </location>
</feature>
<evidence type="ECO:0000256" key="4">
    <source>
        <dbReference type="ARBA" id="ARBA00022806"/>
    </source>
</evidence>
<dbReference type="PROSITE" id="PS51195">
    <property type="entry name" value="Q_MOTIF"/>
    <property type="match status" value="1"/>
</dbReference>
<evidence type="ECO:0000313" key="11">
    <source>
        <dbReference type="Proteomes" id="UP001218218"/>
    </source>
</evidence>
<keyword evidence="4 10" id="KW-0347">Helicase</keyword>
<dbReference type="CDD" id="cd18787">
    <property type="entry name" value="SF2_C_DEAD"/>
    <property type="match status" value="1"/>
</dbReference>
<dbReference type="PROSITE" id="PS51194">
    <property type="entry name" value="HELICASE_CTER"/>
    <property type="match status" value="1"/>
</dbReference>
<evidence type="ECO:0000256" key="3">
    <source>
        <dbReference type="ARBA" id="ARBA00022801"/>
    </source>
</evidence>
<keyword evidence="11" id="KW-1185">Reference proteome</keyword>
<dbReference type="GO" id="GO:0003676">
    <property type="term" value="F:nucleic acid binding"/>
    <property type="evidence" value="ECO:0007669"/>
    <property type="project" value="InterPro"/>
</dbReference>
<dbReference type="InterPro" id="IPR027417">
    <property type="entry name" value="P-loop_NTPase"/>
</dbReference>
<dbReference type="PANTHER" id="PTHR47958">
    <property type="entry name" value="ATP-DEPENDENT RNA HELICASE DBP3"/>
    <property type="match status" value="1"/>
</dbReference>
<dbReference type="EMBL" id="JARIHO010000020">
    <property type="protein sequence ID" value="KAJ7346907.1"/>
    <property type="molecule type" value="Genomic_DNA"/>
</dbReference>
<dbReference type="SMART" id="SM00490">
    <property type="entry name" value="HELICc"/>
    <property type="match status" value="1"/>
</dbReference>
<evidence type="ECO:0000259" key="9">
    <source>
        <dbReference type="PROSITE" id="PS51195"/>
    </source>
</evidence>
<dbReference type="InterPro" id="IPR011545">
    <property type="entry name" value="DEAD/DEAH_box_helicase_dom"/>
</dbReference>
<feature type="domain" description="DEAD-box RNA helicase Q" evidence="9">
    <location>
        <begin position="18"/>
        <end position="46"/>
    </location>
</feature>
<dbReference type="Proteomes" id="UP001218218">
    <property type="component" value="Unassembled WGS sequence"/>
</dbReference>
<name>A0AAD7A039_9AGAR</name>
<comment type="caution">
    <text evidence="10">The sequence shown here is derived from an EMBL/GenBank/DDBJ whole genome shotgun (WGS) entry which is preliminary data.</text>
</comment>
<proteinExistence type="predicted"/>
<dbReference type="InterPro" id="IPR001650">
    <property type="entry name" value="Helicase_C-like"/>
</dbReference>
<dbReference type="AlphaFoldDB" id="A0AAD7A039"/>
<evidence type="ECO:0000256" key="1">
    <source>
        <dbReference type="ARBA" id="ARBA00012552"/>
    </source>
</evidence>